<dbReference type="EMBL" id="VMRJ01000001">
    <property type="protein sequence ID" value="TVT43125.1"/>
    <property type="molecule type" value="Genomic_DNA"/>
</dbReference>
<reference evidence="1 2" key="1">
    <citation type="submission" date="2019-07" db="EMBL/GenBank/DDBJ databases">
        <title>Hymenobacter sp. straun FUR1 Genome sequencing and assembly.</title>
        <authorList>
            <person name="Chhetri G."/>
        </authorList>
    </citation>
    <scope>NUCLEOTIDE SEQUENCE [LARGE SCALE GENOMIC DNA]</scope>
    <source>
        <strain evidence="1 2">Fur1</strain>
    </source>
</reference>
<keyword evidence="2" id="KW-1185">Reference proteome</keyword>
<dbReference type="RefSeq" id="WP_144844313.1">
    <property type="nucleotide sequence ID" value="NZ_VMRJ01000001.1"/>
</dbReference>
<dbReference type="Proteomes" id="UP000317624">
    <property type="component" value="Unassembled WGS sequence"/>
</dbReference>
<comment type="caution">
    <text evidence="1">The sequence shown here is derived from an EMBL/GenBank/DDBJ whole genome shotgun (WGS) entry which is preliminary data.</text>
</comment>
<organism evidence="1 2">
    <name type="scientific">Hymenobacter setariae</name>
    <dbReference type="NCBI Taxonomy" id="2594794"/>
    <lineage>
        <taxon>Bacteria</taxon>
        <taxon>Pseudomonadati</taxon>
        <taxon>Bacteroidota</taxon>
        <taxon>Cytophagia</taxon>
        <taxon>Cytophagales</taxon>
        <taxon>Hymenobacteraceae</taxon>
        <taxon>Hymenobacter</taxon>
    </lineage>
</organism>
<gene>
    <name evidence="1" type="ORF">FNT36_03260</name>
</gene>
<evidence type="ECO:0000313" key="1">
    <source>
        <dbReference type="EMBL" id="TVT43125.1"/>
    </source>
</evidence>
<evidence type="ECO:0000313" key="2">
    <source>
        <dbReference type="Proteomes" id="UP000317624"/>
    </source>
</evidence>
<dbReference type="AlphaFoldDB" id="A0A558C2U9"/>
<accession>A0A558C2U9</accession>
<sequence length="381" mass="38504">MHADTIKELQQAVAPIQTSVAGLQTVVGTNESGVPVNIDDRFRVALGQDFPVLPEGQTWPMSSRSNYFAIQLLKAQFATLNETVNNTFPALSLRLEQTESALAALQAQQDADDLAEVAQDAYAQQTRALALAADAKAVAAQATADAAKAANLLTDAKAAAALSAAAVADGKAVAVQAKADADATATALLQARLTTDEAAIAAAQAKAEQALAAAQAAQTTANTAQAKADADAKAAADAQLTANQALALATTASNTAASAQTAATNAQASATTAINNAAAAQTTATAAQAATTALAAKFREKRVPTNQMALGATITQVVTWDTPFSDDKYSPIAELTGSGVLGLRADVLSWTAATVTVQIKNTLGLVLVAGAGTLIITAKHD</sequence>
<name>A0A558C2U9_9BACT</name>
<proteinExistence type="predicted"/>
<protein>
    <submittedName>
        <fullName evidence="1">Uncharacterized protein</fullName>
    </submittedName>
</protein>